<dbReference type="InParanoid" id="W2RSJ7"/>
<reference evidence="3 4" key="1">
    <citation type="submission" date="2013-03" db="EMBL/GenBank/DDBJ databases">
        <title>The Genome Sequence of Phialophora europaea CBS 101466.</title>
        <authorList>
            <consortium name="The Broad Institute Genomics Platform"/>
            <person name="Cuomo C."/>
            <person name="de Hoog S."/>
            <person name="Gorbushina A."/>
            <person name="Walker B."/>
            <person name="Young S.K."/>
            <person name="Zeng Q."/>
            <person name="Gargeya S."/>
            <person name="Fitzgerald M."/>
            <person name="Haas B."/>
            <person name="Abouelleil A."/>
            <person name="Allen A.W."/>
            <person name="Alvarado L."/>
            <person name="Arachchi H.M."/>
            <person name="Berlin A.M."/>
            <person name="Chapman S.B."/>
            <person name="Gainer-Dewar J."/>
            <person name="Goldberg J."/>
            <person name="Griggs A."/>
            <person name="Gujja S."/>
            <person name="Hansen M."/>
            <person name="Howarth C."/>
            <person name="Imamovic A."/>
            <person name="Ireland A."/>
            <person name="Larimer J."/>
            <person name="McCowan C."/>
            <person name="Murphy C."/>
            <person name="Pearson M."/>
            <person name="Poon T.W."/>
            <person name="Priest M."/>
            <person name="Roberts A."/>
            <person name="Saif S."/>
            <person name="Shea T."/>
            <person name="Sisk P."/>
            <person name="Sykes S."/>
            <person name="Wortman J."/>
            <person name="Nusbaum C."/>
            <person name="Birren B."/>
        </authorList>
    </citation>
    <scope>NUCLEOTIDE SEQUENCE [LARGE SCALE GENOMIC DNA]</scope>
    <source>
        <strain evidence="3 4">CBS 101466</strain>
    </source>
</reference>
<dbReference type="Pfam" id="PF20408">
    <property type="entry name" value="Abhydrolase_11"/>
    <property type="match status" value="1"/>
</dbReference>
<dbReference type="InterPro" id="IPR026555">
    <property type="entry name" value="NSL3/Tex30"/>
</dbReference>
<evidence type="ECO:0000259" key="2">
    <source>
        <dbReference type="Pfam" id="PF20408"/>
    </source>
</evidence>
<dbReference type="VEuPathDB" id="FungiDB:HMPREF1541_06761"/>
<dbReference type="InterPro" id="IPR029058">
    <property type="entry name" value="AB_hydrolase_fold"/>
</dbReference>
<feature type="domain" description="KANL3/Tex30 alpha/beta hydrolase-like" evidence="2">
    <location>
        <begin position="63"/>
        <end position="219"/>
    </location>
</feature>
<feature type="region of interest" description="Disordered" evidence="1">
    <location>
        <begin position="1"/>
        <end position="41"/>
    </location>
</feature>
<proteinExistence type="predicted"/>
<feature type="compositionally biased region" description="Basic and acidic residues" evidence="1">
    <location>
        <begin position="16"/>
        <end position="35"/>
    </location>
</feature>
<gene>
    <name evidence="3" type="ORF">HMPREF1541_06761</name>
</gene>
<dbReference type="HOGENOM" id="CLU_053551_1_0_1"/>
<accession>W2RSJ7</accession>
<evidence type="ECO:0000313" key="3">
    <source>
        <dbReference type="EMBL" id="ETN38723.1"/>
    </source>
</evidence>
<keyword evidence="4" id="KW-1185">Reference proteome</keyword>
<dbReference type="OrthoDB" id="6415022at2759"/>
<evidence type="ECO:0000313" key="4">
    <source>
        <dbReference type="Proteomes" id="UP000030752"/>
    </source>
</evidence>
<dbReference type="SUPFAM" id="SSF53474">
    <property type="entry name" value="alpha/beta-Hydrolases"/>
    <property type="match status" value="1"/>
</dbReference>
<dbReference type="eggNOG" id="KOG3253">
    <property type="taxonomic scope" value="Eukaryota"/>
</dbReference>
<dbReference type="GeneID" id="19974100"/>
<dbReference type="RefSeq" id="XP_008719312.1">
    <property type="nucleotide sequence ID" value="XM_008721090.1"/>
</dbReference>
<dbReference type="AlphaFoldDB" id="W2RSJ7"/>
<name>W2RSJ7_CYPE1</name>
<dbReference type="PANTHER" id="PTHR13136">
    <property type="entry name" value="TESTIS DEVELOPMENT PROTEIN PRTD"/>
    <property type="match status" value="1"/>
</dbReference>
<feature type="region of interest" description="Disordered" evidence="1">
    <location>
        <begin position="260"/>
        <end position="297"/>
    </location>
</feature>
<dbReference type="InterPro" id="IPR046879">
    <property type="entry name" value="KANL3/Tex30_Abhydrolase"/>
</dbReference>
<dbReference type="EMBL" id="KB822722">
    <property type="protein sequence ID" value="ETN38723.1"/>
    <property type="molecule type" value="Genomic_DNA"/>
</dbReference>
<evidence type="ECO:0000256" key="1">
    <source>
        <dbReference type="SAM" id="MobiDB-lite"/>
    </source>
</evidence>
<dbReference type="Proteomes" id="UP000030752">
    <property type="component" value="Unassembled WGS sequence"/>
</dbReference>
<dbReference type="Gene3D" id="3.40.50.1820">
    <property type="entry name" value="alpha/beta hydrolase"/>
    <property type="match status" value="1"/>
</dbReference>
<protein>
    <recommendedName>
        <fullName evidence="2">KANL3/Tex30 alpha/beta hydrolase-like domain-containing protein</fullName>
    </recommendedName>
</protein>
<organism evidence="3 4">
    <name type="scientific">Cyphellophora europaea (strain CBS 101466)</name>
    <name type="common">Phialophora europaea</name>
    <dbReference type="NCBI Taxonomy" id="1220924"/>
    <lineage>
        <taxon>Eukaryota</taxon>
        <taxon>Fungi</taxon>
        <taxon>Dikarya</taxon>
        <taxon>Ascomycota</taxon>
        <taxon>Pezizomycotina</taxon>
        <taxon>Eurotiomycetes</taxon>
        <taxon>Chaetothyriomycetidae</taxon>
        <taxon>Chaetothyriales</taxon>
        <taxon>Cyphellophoraceae</taxon>
        <taxon>Cyphellophora</taxon>
    </lineage>
</organism>
<dbReference type="PANTHER" id="PTHR13136:SF11">
    <property type="entry name" value="TESTIS-EXPRESSED PROTEIN 30"/>
    <property type="match status" value="1"/>
</dbReference>
<sequence length="297" mass="32024">MPPRSRKAKQGSSLAKPKDDGPHASENRTEQHDSPVRSVTYEVPFDKKSITCERHGSESGKPGLIFTHGAGGGISNPATKLFAEGSASRDTATVCFEGSMNLQSRVKAFHAVVEHENGQSAALGGRSMGARAAVLAAKEHQTQALVLASYPLIGQNGDLRDQILLEADADKDILFISGDADNMCPIERLNRVRAKMKAHTWLAVVKGADHGMALKPKDAVEKMRIYTGRLAAQWLSKRDSASTECSLRWDAHQHEVVDGGWKAPVTSTSVSSKRPPPVRGQQAEDASEGPSKKQKKT</sequence>
<dbReference type="STRING" id="1220924.W2RSJ7"/>